<evidence type="ECO:0000313" key="6">
    <source>
        <dbReference type="EMBL" id="CAB5229996.1"/>
    </source>
</evidence>
<evidence type="ECO:0000256" key="1">
    <source>
        <dbReference type="SAM" id="Phobius"/>
    </source>
</evidence>
<accession>A0A6J5SMV7</accession>
<name>A0A6J5SMV7_9CAUD</name>
<proteinExistence type="predicted"/>
<reference evidence="5" key="1">
    <citation type="submission" date="2020-05" db="EMBL/GenBank/DDBJ databases">
        <authorList>
            <person name="Chiriac C."/>
            <person name="Salcher M."/>
            <person name="Ghai R."/>
            <person name="Kavagutti S V."/>
        </authorList>
    </citation>
    <scope>NUCLEOTIDE SEQUENCE</scope>
</reference>
<dbReference type="EMBL" id="LR797424">
    <property type="protein sequence ID" value="CAB4215655.1"/>
    <property type="molecule type" value="Genomic_DNA"/>
</dbReference>
<evidence type="ECO:0000313" key="2">
    <source>
        <dbReference type="EMBL" id="CAB4178756.1"/>
    </source>
</evidence>
<dbReference type="EMBL" id="LR798406">
    <property type="protein sequence ID" value="CAB5229996.1"/>
    <property type="molecule type" value="Genomic_DNA"/>
</dbReference>
<evidence type="ECO:0000313" key="3">
    <source>
        <dbReference type="EMBL" id="CAB4184132.1"/>
    </source>
</evidence>
<dbReference type="EMBL" id="LR797318">
    <property type="protein sequence ID" value="CAB4202794.1"/>
    <property type="molecule type" value="Genomic_DNA"/>
</dbReference>
<keyword evidence="1" id="KW-1133">Transmembrane helix</keyword>
<evidence type="ECO:0000313" key="5">
    <source>
        <dbReference type="EMBL" id="CAB4215655.1"/>
    </source>
</evidence>
<evidence type="ECO:0000313" key="4">
    <source>
        <dbReference type="EMBL" id="CAB4202794.1"/>
    </source>
</evidence>
<organism evidence="5">
    <name type="scientific">uncultured Caudovirales phage</name>
    <dbReference type="NCBI Taxonomy" id="2100421"/>
    <lineage>
        <taxon>Viruses</taxon>
        <taxon>Duplodnaviria</taxon>
        <taxon>Heunggongvirae</taxon>
        <taxon>Uroviricota</taxon>
        <taxon>Caudoviricetes</taxon>
        <taxon>Peduoviridae</taxon>
        <taxon>Maltschvirus</taxon>
        <taxon>Maltschvirus maltsch</taxon>
    </lineage>
</organism>
<protein>
    <submittedName>
        <fullName evidence="5">Uncharacterized protein</fullName>
    </submittedName>
</protein>
<dbReference type="EMBL" id="LR797052">
    <property type="protein sequence ID" value="CAB4184132.1"/>
    <property type="molecule type" value="Genomic_DNA"/>
</dbReference>
<sequence>MFEIDPVKYGVLWQKVEGYEEKFDVMCKKMDKMEVNIEKLLEAQAQQKGASWLAIGMLTALSTLGGWAVHWFIAK</sequence>
<keyword evidence="1" id="KW-0812">Transmembrane</keyword>
<keyword evidence="1" id="KW-0472">Membrane</keyword>
<gene>
    <name evidence="2" type="ORF">UFOVP1022_3</name>
    <name evidence="3" type="ORF">UFOVP1110_38</name>
    <name evidence="4" type="ORF">UFOVP1378_40</name>
    <name evidence="5" type="ORF">UFOVP1474_46</name>
    <name evidence="6" type="ORF">UFOVP1561_24</name>
</gene>
<dbReference type="EMBL" id="LR796978">
    <property type="protein sequence ID" value="CAB4178756.1"/>
    <property type="molecule type" value="Genomic_DNA"/>
</dbReference>
<feature type="transmembrane region" description="Helical" evidence="1">
    <location>
        <begin position="50"/>
        <end position="73"/>
    </location>
</feature>